<dbReference type="PANTHER" id="PTHR36434">
    <property type="entry name" value="MEMBRANE PROTEASE YUGP-RELATED"/>
    <property type="match status" value="1"/>
</dbReference>
<organism evidence="2 3">
    <name type="scientific">Filifactor villosus</name>
    <dbReference type="NCBI Taxonomy" id="29374"/>
    <lineage>
        <taxon>Bacteria</taxon>
        <taxon>Bacillati</taxon>
        <taxon>Bacillota</taxon>
        <taxon>Clostridia</taxon>
        <taxon>Peptostreptococcales</taxon>
        <taxon>Filifactoraceae</taxon>
        <taxon>Filifactor</taxon>
    </lineage>
</organism>
<feature type="transmembrane region" description="Helical" evidence="1">
    <location>
        <begin position="148"/>
        <end position="166"/>
    </location>
</feature>
<dbReference type="InterPro" id="IPR007395">
    <property type="entry name" value="Zn_peptidase_2"/>
</dbReference>
<dbReference type="Pfam" id="PF04298">
    <property type="entry name" value="Zn_peptidase_2"/>
    <property type="match status" value="1"/>
</dbReference>
<evidence type="ECO:0000256" key="1">
    <source>
        <dbReference type="SAM" id="Phobius"/>
    </source>
</evidence>
<comment type="caution">
    <text evidence="2">The sequence shown here is derived from an EMBL/GenBank/DDBJ whole genome shotgun (WGS) entry which is preliminary data.</text>
</comment>
<feature type="transmembrane region" description="Helical" evidence="1">
    <location>
        <begin position="201"/>
        <end position="222"/>
    </location>
</feature>
<evidence type="ECO:0000313" key="2">
    <source>
        <dbReference type="EMBL" id="MFC4805106.1"/>
    </source>
</evidence>
<dbReference type="EMBL" id="JBHSHL010000033">
    <property type="protein sequence ID" value="MFC4805106.1"/>
    <property type="molecule type" value="Genomic_DNA"/>
</dbReference>
<proteinExistence type="predicted"/>
<evidence type="ECO:0000313" key="3">
    <source>
        <dbReference type="Proteomes" id="UP001595916"/>
    </source>
</evidence>
<gene>
    <name evidence="2" type="ORF">ACFO4R_08420</name>
</gene>
<dbReference type="PANTHER" id="PTHR36434:SF1">
    <property type="entry name" value="MEMBRANE PROTEASE YUGP-RELATED"/>
    <property type="match status" value="1"/>
</dbReference>
<keyword evidence="3" id="KW-1185">Reference proteome</keyword>
<reference evidence="3" key="1">
    <citation type="journal article" date="2019" name="Int. J. Syst. Evol. Microbiol.">
        <title>The Global Catalogue of Microorganisms (GCM) 10K type strain sequencing project: providing services to taxonomists for standard genome sequencing and annotation.</title>
        <authorList>
            <consortium name="The Broad Institute Genomics Platform"/>
            <consortium name="The Broad Institute Genome Sequencing Center for Infectious Disease"/>
            <person name="Wu L."/>
            <person name="Ma J."/>
        </authorList>
    </citation>
    <scope>NUCLEOTIDE SEQUENCE [LARGE SCALE GENOMIC DNA]</scope>
    <source>
        <strain evidence="3">CCUG 46385</strain>
    </source>
</reference>
<accession>A0ABV9QNV5</accession>
<dbReference type="Proteomes" id="UP001595916">
    <property type="component" value="Unassembled WGS sequence"/>
</dbReference>
<protein>
    <submittedName>
        <fullName evidence="2">Zinc metallopeptidase</fullName>
    </submittedName>
</protein>
<sequence length="229" mass="25424">MALYYDPTLILLLPVILLTLYAQSNIKSTYRRYLRVATSKGYTGSEVARVILNNNGLSHIDIEMAPGMLTDHYDPRHKVLRLSRDVYLGTAIASNAIAAHEAGHAIQHEEGYIPLRVRNAIVPLTQIASTLSWLFIMGGLIFSSLHHLLTIGIAMFSTAVFFQIITLPVEFDASRRAIEELEEEGFLEGSELAGGKQVLDAAALTYIAATASAMVQLIRLLFIRNRRRN</sequence>
<name>A0ABV9QNV5_9FIRM</name>
<keyword evidence="1" id="KW-0812">Transmembrane</keyword>
<keyword evidence="1" id="KW-1133">Transmembrane helix</keyword>
<dbReference type="RefSeq" id="WP_379788643.1">
    <property type="nucleotide sequence ID" value="NZ_JBHSHL010000033.1"/>
</dbReference>
<keyword evidence="1" id="KW-0472">Membrane</keyword>